<feature type="region of interest" description="Disordered" evidence="2">
    <location>
        <begin position="388"/>
        <end position="414"/>
    </location>
</feature>
<proteinExistence type="predicted"/>
<evidence type="ECO:0000256" key="2">
    <source>
        <dbReference type="SAM" id="MobiDB-lite"/>
    </source>
</evidence>
<evidence type="ECO:0000313" key="4">
    <source>
        <dbReference type="EMBL" id="KAF6031345.1"/>
    </source>
</evidence>
<dbReference type="PANTHER" id="PTHR23053:SF0">
    <property type="entry name" value="HYDROCEPHALUS-INDUCING PROTEIN HOMOLOG"/>
    <property type="match status" value="1"/>
</dbReference>
<gene>
    <name evidence="4" type="ORF">EB796_010348</name>
</gene>
<dbReference type="InterPro" id="IPR033305">
    <property type="entry name" value="Hydin-like"/>
</dbReference>
<evidence type="ECO:0000313" key="5">
    <source>
        <dbReference type="Proteomes" id="UP000593567"/>
    </source>
</evidence>
<feature type="coiled-coil region" evidence="1">
    <location>
        <begin position="348"/>
        <end position="378"/>
    </location>
</feature>
<protein>
    <submittedName>
        <fullName evidence="4">HYDIN</fullName>
    </submittedName>
</protein>
<dbReference type="GO" id="GO:1904158">
    <property type="term" value="P:axonemal central apparatus assembly"/>
    <property type="evidence" value="ECO:0007669"/>
    <property type="project" value="TreeGrafter"/>
</dbReference>
<keyword evidence="1" id="KW-0175">Coiled coil</keyword>
<dbReference type="InterPro" id="IPR033768">
    <property type="entry name" value="Hydin_ADK"/>
</dbReference>
<dbReference type="InterPro" id="IPR027417">
    <property type="entry name" value="P-loop_NTPase"/>
</dbReference>
<feature type="compositionally biased region" description="Basic residues" evidence="2">
    <location>
        <begin position="7"/>
        <end position="26"/>
    </location>
</feature>
<accession>A0A7J7JZM2</accession>
<organism evidence="4 5">
    <name type="scientific">Bugula neritina</name>
    <name type="common">Brown bryozoan</name>
    <name type="synonym">Sertularia neritina</name>
    <dbReference type="NCBI Taxonomy" id="10212"/>
    <lineage>
        <taxon>Eukaryota</taxon>
        <taxon>Metazoa</taxon>
        <taxon>Spiralia</taxon>
        <taxon>Lophotrochozoa</taxon>
        <taxon>Bryozoa</taxon>
        <taxon>Gymnolaemata</taxon>
        <taxon>Cheilostomatida</taxon>
        <taxon>Flustrina</taxon>
        <taxon>Buguloidea</taxon>
        <taxon>Bugulidae</taxon>
        <taxon>Bugula</taxon>
    </lineage>
</organism>
<evidence type="ECO:0000256" key="1">
    <source>
        <dbReference type="SAM" id="Coils"/>
    </source>
</evidence>
<dbReference type="SUPFAM" id="SSF52540">
    <property type="entry name" value="P-loop containing nucleoside triphosphate hydrolases"/>
    <property type="match status" value="1"/>
</dbReference>
<sequence>MFQHISPLKRSKNATSKTKSRKRKNKPTLPDYLLDFGHVILGTVRTHIVRVTNPGIAPVSFSVDHNTIADNGFNVELDRVKLLPGAPDHEPIDFVVSFDPRGANLAPGSIESVVPINILYGPQVNLRLKASITMPDMEISSDVLEFGEVKCGNCEIITVQIHNHKQVRCEWSALPTEKELREQSSSIDKHMPMHLRRKMKPEKPKPKTFELMPSTGVLMPGQRVNVQVKFMPTEERNYEHRLIVRLAQSSQRLMVLCKGKGQEPRLEFNRNLVEFGPVLPHSLGDEQDIIVKNPCGFPIEFYSLELDRQYLEEEKILRLMKGWDEYNTILLPPRPVNEKLPEELTSFYEEQVKKVEEAEQLKKEQAELAEQAAGETKEDETVTIQVPTTSAAAPGLQSGIQAKSGEQLEEEEDDEEKIRESLSSLALGDLEVTPVSAAIARHLGIDLTPDGKAARNRRGVAIIVHGAPVSGKTSTAVQLAKKYSTALLTIDGVVIEAISNGNTPAGMRARELCAETARKKAEEMKAVETEEDKKLGGGLSMEQVQAHTAGQAAVASNHSNTQSIISNRKTSSMAGAPGKDKHAKMIPPAVQHAGGAAVPDASSNSQAAMSPPPLAAPIARRLSISASAVGEEGLYSCVLPEELVVEIIADRVQLNDCHSGVVFDGLESLFCQNMFSAANCILKAFNNRKYLFFVTLKLDYASMKEQEKKDQEEKA</sequence>
<dbReference type="EMBL" id="VXIV02001621">
    <property type="protein sequence ID" value="KAF6031345.1"/>
    <property type="molecule type" value="Genomic_DNA"/>
</dbReference>
<evidence type="ECO:0000259" key="3">
    <source>
        <dbReference type="Pfam" id="PF17213"/>
    </source>
</evidence>
<dbReference type="Gene3D" id="3.40.50.300">
    <property type="entry name" value="P-loop containing nucleotide triphosphate hydrolases"/>
    <property type="match status" value="1"/>
</dbReference>
<dbReference type="GO" id="GO:0005930">
    <property type="term" value="C:axoneme"/>
    <property type="evidence" value="ECO:0007669"/>
    <property type="project" value="TreeGrafter"/>
</dbReference>
<feature type="domain" description="Hydin adenylate kinase-like" evidence="3">
    <location>
        <begin position="461"/>
        <end position="666"/>
    </location>
</feature>
<dbReference type="GO" id="GO:0003341">
    <property type="term" value="P:cilium movement"/>
    <property type="evidence" value="ECO:0007669"/>
    <property type="project" value="TreeGrafter"/>
</dbReference>
<dbReference type="Pfam" id="PF17213">
    <property type="entry name" value="Hydin_ADK"/>
    <property type="match status" value="1"/>
</dbReference>
<feature type="region of interest" description="Disordered" evidence="2">
    <location>
        <begin position="1"/>
        <end position="26"/>
    </location>
</feature>
<dbReference type="InterPro" id="IPR013783">
    <property type="entry name" value="Ig-like_fold"/>
</dbReference>
<dbReference type="Proteomes" id="UP000593567">
    <property type="component" value="Unassembled WGS sequence"/>
</dbReference>
<name>A0A7J7JZM2_BUGNE</name>
<comment type="caution">
    <text evidence="4">The sequence shown here is derived from an EMBL/GenBank/DDBJ whole genome shotgun (WGS) entry which is preliminary data.</text>
</comment>
<dbReference type="OrthoDB" id="6287718at2759"/>
<dbReference type="AlphaFoldDB" id="A0A7J7JZM2"/>
<keyword evidence="5" id="KW-1185">Reference proteome</keyword>
<dbReference type="Gene3D" id="2.60.40.10">
    <property type="entry name" value="Immunoglobulins"/>
    <property type="match status" value="2"/>
</dbReference>
<reference evidence="4" key="1">
    <citation type="submission" date="2020-06" db="EMBL/GenBank/DDBJ databases">
        <title>Draft genome of Bugula neritina, a colonial animal packing powerful symbionts and potential medicines.</title>
        <authorList>
            <person name="Rayko M."/>
        </authorList>
    </citation>
    <scope>NUCLEOTIDE SEQUENCE [LARGE SCALE GENOMIC DNA]</scope>
    <source>
        <strain evidence="4">Kwan_BN1</strain>
    </source>
</reference>
<dbReference type="PANTHER" id="PTHR23053">
    <property type="entry name" value="DLEC1 DELETED IN LUNG AND ESOPHAGEAL CANCER 1"/>
    <property type="match status" value="1"/>
</dbReference>